<dbReference type="PANTHER" id="PTHR22911">
    <property type="entry name" value="ACYL-MALONYL CONDENSING ENZYME-RELATED"/>
    <property type="match status" value="1"/>
</dbReference>
<dbReference type="HOGENOM" id="CLU_058789_1_0_5"/>
<feature type="transmembrane region" description="Helical" evidence="1">
    <location>
        <begin position="187"/>
        <end position="209"/>
    </location>
</feature>
<dbReference type="RefSeq" id="WP_013651121.1">
    <property type="nucleotide sequence ID" value="NC_015259.1"/>
</dbReference>
<feature type="domain" description="EamA" evidence="2">
    <location>
        <begin position="6"/>
        <end position="135"/>
    </location>
</feature>
<dbReference type="InterPro" id="IPR037185">
    <property type="entry name" value="EmrE-like"/>
</dbReference>
<protein>
    <submittedName>
        <fullName evidence="3">Integral membrane protein DUF6</fullName>
    </submittedName>
</protein>
<feature type="transmembrane region" description="Helical" evidence="1">
    <location>
        <begin position="119"/>
        <end position="139"/>
    </location>
</feature>
<dbReference type="GO" id="GO:0016020">
    <property type="term" value="C:membrane"/>
    <property type="evidence" value="ECO:0007669"/>
    <property type="project" value="InterPro"/>
</dbReference>
<feature type="transmembrane region" description="Helical" evidence="1">
    <location>
        <begin position="63"/>
        <end position="84"/>
    </location>
</feature>
<feature type="transmembrane region" description="Helical" evidence="1">
    <location>
        <begin position="277"/>
        <end position="296"/>
    </location>
</feature>
<dbReference type="STRING" id="991905.SL003B_0362"/>
<feature type="transmembrane region" description="Helical" evidence="1">
    <location>
        <begin position="155"/>
        <end position="175"/>
    </location>
</feature>
<dbReference type="Pfam" id="PF00892">
    <property type="entry name" value="EamA"/>
    <property type="match status" value="2"/>
</dbReference>
<evidence type="ECO:0000259" key="2">
    <source>
        <dbReference type="Pfam" id="PF00892"/>
    </source>
</evidence>
<name>F2J238_POLGS</name>
<dbReference type="EMBL" id="CP002568">
    <property type="protein sequence ID" value="ADZ68797.1"/>
    <property type="molecule type" value="Genomic_DNA"/>
</dbReference>
<feature type="transmembrane region" description="Helical" evidence="1">
    <location>
        <begin position="221"/>
        <end position="245"/>
    </location>
</feature>
<reference evidence="3 4" key="1">
    <citation type="journal article" date="2011" name="J. Bacteriol.">
        <title>Complete genome sequence of Polymorphum gilvum SL003B-26A1T, a crude oil-degrading bacterium from oil-polluted saline soil.</title>
        <authorList>
            <person name="Li S.G."/>
            <person name="Tang Y.Q."/>
            <person name="Nie Y."/>
            <person name="Cai M."/>
            <person name="Wu X.L."/>
        </authorList>
    </citation>
    <scope>NUCLEOTIDE SEQUENCE [LARGE SCALE GENOMIC DNA]</scope>
    <source>
        <strain evidence="4">LMG 25793 / CGMCC 1.9160 / SL003B-26A1</strain>
    </source>
</reference>
<dbReference type="InterPro" id="IPR000620">
    <property type="entry name" value="EamA_dom"/>
</dbReference>
<accession>F2J238</accession>
<dbReference type="KEGG" id="pgv:SL003B_0362"/>
<feature type="transmembrane region" description="Helical" evidence="1">
    <location>
        <begin position="37"/>
        <end position="57"/>
    </location>
</feature>
<keyword evidence="4" id="KW-1185">Reference proteome</keyword>
<dbReference type="PANTHER" id="PTHR22911:SF137">
    <property type="entry name" value="SOLUTE CARRIER FAMILY 35 MEMBER G2-RELATED"/>
    <property type="match status" value="1"/>
</dbReference>
<keyword evidence="1" id="KW-0812">Transmembrane</keyword>
<evidence type="ECO:0000313" key="4">
    <source>
        <dbReference type="Proteomes" id="UP000008130"/>
    </source>
</evidence>
<dbReference type="PATRIC" id="fig|991905.3.peg.369"/>
<dbReference type="eggNOG" id="COG0697">
    <property type="taxonomic scope" value="Bacteria"/>
</dbReference>
<dbReference type="Proteomes" id="UP000008130">
    <property type="component" value="Chromosome"/>
</dbReference>
<gene>
    <name evidence="3" type="ordered locus">SL003B_0362</name>
</gene>
<keyword evidence="1" id="KW-1133">Transmembrane helix</keyword>
<feature type="transmembrane region" description="Helical" evidence="1">
    <location>
        <begin position="251"/>
        <end position="270"/>
    </location>
</feature>
<keyword evidence="1" id="KW-0472">Membrane</keyword>
<feature type="domain" description="EamA" evidence="2">
    <location>
        <begin position="157"/>
        <end position="295"/>
    </location>
</feature>
<feature type="transmembrane region" description="Helical" evidence="1">
    <location>
        <begin position="6"/>
        <end position="25"/>
    </location>
</feature>
<evidence type="ECO:0000313" key="3">
    <source>
        <dbReference type="EMBL" id="ADZ68797.1"/>
    </source>
</evidence>
<sequence length="297" mass="30670">MFVHELAAVAAAALWAFTGILAAAPSQHLGAIAFNRMRMVMVFALLGVWVGFAGTWDTLRSDMIGPLVLSGFIGIFLGDTALFLTMNRLGPRRTAILFSLNAPMSVVLGWLVLGEALSTRTLAGVAITLAGVVLAIAFGKRRSQLHVWESVKGPLWLGLLLGLAAALAQSVGSLIARPVMETGVDPVAASMLRIGVAAAGLTLLMQLPVQRFQAANPATAGIAFQVLLTGLLGMGVGMTLVLFALSGGKVGIVSTLSATTPALQLPLLWLRTGEMPAPAAWLGAVLVVAGGALLFGL</sequence>
<feature type="transmembrane region" description="Helical" evidence="1">
    <location>
        <begin position="96"/>
        <end position="113"/>
    </location>
</feature>
<dbReference type="AlphaFoldDB" id="F2J238"/>
<organism evidence="3 4">
    <name type="scientific">Polymorphum gilvum (strain LMG 25793 / CGMCC 1.9160 / SL003B-26A1)</name>
    <dbReference type="NCBI Taxonomy" id="991905"/>
    <lineage>
        <taxon>Bacteria</taxon>
        <taxon>Pseudomonadati</taxon>
        <taxon>Pseudomonadota</taxon>
        <taxon>Alphaproteobacteria</taxon>
        <taxon>Rhodobacterales</taxon>
        <taxon>Paracoccaceae</taxon>
        <taxon>Polymorphum</taxon>
    </lineage>
</organism>
<evidence type="ECO:0000256" key="1">
    <source>
        <dbReference type="SAM" id="Phobius"/>
    </source>
</evidence>
<dbReference type="OrthoDB" id="7841315at2"/>
<proteinExistence type="predicted"/>
<dbReference type="SUPFAM" id="SSF103481">
    <property type="entry name" value="Multidrug resistance efflux transporter EmrE"/>
    <property type="match status" value="2"/>
</dbReference>